<organism evidence="2">
    <name type="scientific">Iconisemion striatum</name>
    <dbReference type="NCBI Taxonomy" id="60296"/>
    <lineage>
        <taxon>Eukaryota</taxon>
        <taxon>Metazoa</taxon>
        <taxon>Chordata</taxon>
        <taxon>Craniata</taxon>
        <taxon>Vertebrata</taxon>
        <taxon>Euteleostomi</taxon>
        <taxon>Actinopterygii</taxon>
        <taxon>Neopterygii</taxon>
        <taxon>Teleostei</taxon>
        <taxon>Neoteleostei</taxon>
        <taxon>Acanthomorphata</taxon>
        <taxon>Ovalentaria</taxon>
        <taxon>Atherinomorphae</taxon>
        <taxon>Cyprinodontiformes</taxon>
        <taxon>Nothobranchiidae</taxon>
        <taxon>Iconisemion</taxon>
    </lineage>
</organism>
<evidence type="ECO:0000313" key="2">
    <source>
        <dbReference type="EMBL" id="SBP18799.1"/>
    </source>
</evidence>
<reference evidence="2" key="1">
    <citation type="submission" date="2016-05" db="EMBL/GenBank/DDBJ databases">
        <authorList>
            <person name="Lavstsen T."/>
            <person name="Jespersen J.S."/>
        </authorList>
    </citation>
    <scope>NUCLEOTIDE SEQUENCE</scope>
    <source>
        <tissue evidence="2">Brain</tissue>
    </source>
</reference>
<feature type="non-terminal residue" evidence="2">
    <location>
        <position position="1"/>
    </location>
</feature>
<evidence type="ECO:0000256" key="1">
    <source>
        <dbReference type="SAM" id="MobiDB-lite"/>
    </source>
</evidence>
<feature type="compositionally biased region" description="Polar residues" evidence="1">
    <location>
        <begin position="12"/>
        <end position="24"/>
    </location>
</feature>
<dbReference type="AlphaFoldDB" id="A0A1A7XLT7"/>
<gene>
    <name evidence="2" type="primary">Nfu_g_1_023434</name>
</gene>
<feature type="region of interest" description="Disordered" evidence="1">
    <location>
        <begin position="1"/>
        <end position="68"/>
    </location>
</feature>
<name>A0A1A7XLT7_9TELE</name>
<sequence length="68" mass="7563">KRHQRSHLPRQLQANCSSRGTDTGCSWKGGHRPTSTQALPGEHPGSNSRPPSPRQRAPTEKTLEKRLI</sequence>
<accession>A0A1A7XLT7</accession>
<feature type="compositionally biased region" description="Basic and acidic residues" evidence="1">
    <location>
        <begin position="57"/>
        <end position="68"/>
    </location>
</feature>
<dbReference type="EMBL" id="HADW01017399">
    <property type="protein sequence ID" value="SBP18799.1"/>
    <property type="molecule type" value="Transcribed_RNA"/>
</dbReference>
<protein>
    <submittedName>
        <fullName evidence="2">Uncharacterized protein</fullName>
    </submittedName>
</protein>
<proteinExistence type="predicted"/>
<reference evidence="2" key="2">
    <citation type="submission" date="2016-06" db="EMBL/GenBank/DDBJ databases">
        <title>The genome of a short-lived fish provides insights into sex chromosome evolution and the genetic control of aging.</title>
        <authorList>
            <person name="Reichwald K."/>
            <person name="Felder M."/>
            <person name="Petzold A."/>
            <person name="Koch P."/>
            <person name="Groth M."/>
            <person name="Platzer M."/>
        </authorList>
    </citation>
    <scope>NUCLEOTIDE SEQUENCE</scope>
    <source>
        <tissue evidence="2">Brain</tissue>
    </source>
</reference>